<organism evidence="4">
    <name type="scientific">Anisakis simplex</name>
    <name type="common">Herring worm</name>
    <dbReference type="NCBI Taxonomy" id="6269"/>
    <lineage>
        <taxon>Eukaryota</taxon>
        <taxon>Metazoa</taxon>
        <taxon>Ecdysozoa</taxon>
        <taxon>Nematoda</taxon>
        <taxon>Chromadorea</taxon>
        <taxon>Rhabditida</taxon>
        <taxon>Spirurina</taxon>
        <taxon>Ascaridomorpha</taxon>
        <taxon>Ascaridoidea</taxon>
        <taxon>Anisakidae</taxon>
        <taxon>Anisakis</taxon>
        <taxon>Anisakis simplex complex</taxon>
    </lineage>
</organism>
<reference evidence="2 3" key="2">
    <citation type="submission" date="2018-11" db="EMBL/GenBank/DDBJ databases">
        <authorList>
            <consortium name="Pathogen Informatics"/>
        </authorList>
    </citation>
    <scope>NUCLEOTIDE SEQUENCE [LARGE SCALE GENOMIC DNA]</scope>
</reference>
<gene>
    <name evidence="2" type="ORF">ASIM_LOCUS16518</name>
</gene>
<dbReference type="Proteomes" id="UP000267096">
    <property type="component" value="Unassembled WGS sequence"/>
</dbReference>
<proteinExistence type="predicted"/>
<dbReference type="AlphaFoldDB" id="A0A0M3K820"/>
<accession>A0A0M3K820</accession>
<feature type="compositionally biased region" description="Pro residues" evidence="1">
    <location>
        <begin position="181"/>
        <end position="191"/>
    </location>
</feature>
<sequence length="374" mass="41502">MEDYEQRKVGEKEMEGSLCDHMFPAQMRGAWVSSMLTLVMAMCIMPSPRAVGEYIERHWESLKKYCPPNLDKKYFVNEAKEVGNEDWEASPMLIEVICRLKNFQLMVHLIGTGGRSWMFGGRGPVRQAIKSSLGYAPLRFPQSERFAEKERWTTEAQQVTPVIVITPPTPPPVPRIIVTPPTPTASPPPQAPRYNLRSNTANVPVPNVPEERRTRSRPAPFRPANIEHLAPEYAIELAAPTTPAYEIINDKIYCRLENCARPGAPFETAAAWMTHVRRGKCHSNNSITMHGLRVPHPNALRPLLGPNTTTNAGSPPGEVPARVKEDHRGTPGRRVSSSGVGPGRNTFRPPDNWSGRRGGYVATLEAASPLRGGP</sequence>
<feature type="region of interest" description="Disordered" evidence="1">
    <location>
        <begin position="181"/>
        <end position="219"/>
    </location>
</feature>
<evidence type="ECO:0000256" key="1">
    <source>
        <dbReference type="SAM" id="MobiDB-lite"/>
    </source>
</evidence>
<evidence type="ECO:0000313" key="4">
    <source>
        <dbReference type="WBParaSite" id="ASIM_0001711101-mRNA-1"/>
    </source>
</evidence>
<dbReference type="WBParaSite" id="ASIM_0001711101-mRNA-1">
    <property type="protein sequence ID" value="ASIM_0001711101-mRNA-1"/>
    <property type="gene ID" value="ASIM_0001711101"/>
</dbReference>
<evidence type="ECO:0000313" key="3">
    <source>
        <dbReference type="Proteomes" id="UP000267096"/>
    </source>
</evidence>
<reference evidence="4" key="1">
    <citation type="submission" date="2017-02" db="UniProtKB">
        <authorList>
            <consortium name="WormBaseParasite"/>
        </authorList>
    </citation>
    <scope>IDENTIFICATION</scope>
</reference>
<name>A0A0M3K820_ANISI</name>
<keyword evidence="3" id="KW-1185">Reference proteome</keyword>
<dbReference type="EMBL" id="UYRR01033165">
    <property type="protein sequence ID" value="VDK58020.1"/>
    <property type="molecule type" value="Genomic_DNA"/>
</dbReference>
<feature type="region of interest" description="Disordered" evidence="1">
    <location>
        <begin position="302"/>
        <end position="359"/>
    </location>
</feature>
<protein>
    <submittedName>
        <fullName evidence="4">C2H2-type domain-containing protein</fullName>
    </submittedName>
</protein>
<evidence type="ECO:0000313" key="2">
    <source>
        <dbReference type="EMBL" id="VDK58020.1"/>
    </source>
</evidence>